<dbReference type="PANTHER" id="PTHR43397:SF1">
    <property type="entry name" value="ERGOTHIONEINE BIOSYNTHESIS PROTEIN 1"/>
    <property type="match status" value="1"/>
</dbReference>
<organism evidence="1 2">
    <name type="scientific">Puccinia coronata f. sp. avenae</name>
    <dbReference type="NCBI Taxonomy" id="200324"/>
    <lineage>
        <taxon>Eukaryota</taxon>
        <taxon>Fungi</taxon>
        <taxon>Dikarya</taxon>
        <taxon>Basidiomycota</taxon>
        <taxon>Pucciniomycotina</taxon>
        <taxon>Pucciniomycetes</taxon>
        <taxon>Pucciniales</taxon>
        <taxon>Pucciniaceae</taxon>
        <taxon>Puccinia</taxon>
    </lineage>
</organism>
<comment type="caution">
    <text evidence="1">The sequence shown here is derived from an EMBL/GenBank/DDBJ whole genome shotgun (WGS) entry which is preliminary data.</text>
</comment>
<evidence type="ECO:0000313" key="1">
    <source>
        <dbReference type="EMBL" id="PLW30567.1"/>
    </source>
</evidence>
<dbReference type="EMBL" id="PGCI01000294">
    <property type="protein sequence ID" value="PLW30567.1"/>
    <property type="molecule type" value="Genomic_DNA"/>
</dbReference>
<gene>
    <name evidence="1" type="ORF">PCASD_21407</name>
</gene>
<dbReference type="Proteomes" id="UP000235392">
    <property type="component" value="Unassembled WGS sequence"/>
</dbReference>
<accession>A0A2N5TYP0</accession>
<dbReference type="AlphaFoldDB" id="A0A2N5TYP0"/>
<dbReference type="PANTHER" id="PTHR43397">
    <property type="entry name" value="ERGOTHIONEINE BIOSYNTHESIS PROTEIN 1"/>
    <property type="match status" value="1"/>
</dbReference>
<name>A0A2N5TYP0_9BASI</name>
<reference evidence="1 2" key="1">
    <citation type="submission" date="2017-11" db="EMBL/GenBank/DDBJ databases">
        <title>De novo assembly and phasing of dikaryotic genomes from two isolates of Puccinia coronata f. sp. avenae, the causal agent of oat crown rust.</title>
        <authorList>
            <person name="Miller M.E."/>
            <person name="Zhang Y."/>
            <person name="Omidvar V."/>
            <person name="Sperschneider J."/>
            <person name="Schwessinger B."/>
            <person name="Raley C."/>
            <person name="Palmer J.M."/>
            <person name="Garnica D."/>
            <person name="Upadhyaya N."/>
            <person name="Rathjen J."/>
            <person name="Taylor J.M."/>
            <person name="Park R.F."/>
            <person name="Dodds P.N."/>
            <person name="Hirsch C.D."/>
            <person name="Kianian S.F."/>
            <person name="Figueroa M."/>
        </authorList>
    </citation>
    <scope>NUCLEOTIDE SEQUENCE [LARGE SCALE GENOMIC DNA]</scope>
    <source>
        <strain evidence="1">12SD80</strain>
    </source>
</reference>
<protein>
    <submittedName>
        <fullName evidence="1">Uncharacterized protein</fullName>
    </submittedName>
</protein>
<evidence type="ECO:0000313" key="2">
    <source>
        <dbReference type="Proteomes" id="UP000235392"/>
    </source>
</evidence>
<proteinExistence type="predicted"/>
<sequence>MSKYSLLMRFSNSHQLKYPNQYPDSQEKHSFIGLELRKEDLNLPNRGGLPLMADWTVLWKAWDTLTLEMIPRNMLHQKPIDLRQACLFYLGHIPVFADIHLSRYFKVPITEPEWFAKIFECGIDPNLNDPRKLY</sequence>
<dbReference type="InterPro" id="IPR051128">
    <property type="entry name" value="EgtD_Methyltrsf_superfamily"/>
</dbReference>